<sequence length="657" mass="73995">MKKKTESICCFLKKSVPFSSLRYQGHMNSDVLIPGIVGFISAMIYNQNNCCYKGSPTTSYIEKAVVNDLNRMVGFRFGDKIDMLLSKKERLKKEKNLITPFGHIASGGTISNCEALWSSFWVKFIPLALKEAIKNESILKNAELVNVLLPNGSKRKLLTLDAWSTVNISCDECVRLPYKVAYKYNVDHSLVMSLLKKYHPSDMGLVDFFNTHGLRSPVFLAPITCHYSIPKSIALLGLGFKSLITIAVDNNTRMDLDCLENTLETCIANKTPVINVVPILGTTEESSVDDLEGIVGIKKKMNNLYNFDFSIHCDGAFGCYFASCIRKDYPIDDPETDVISPSNCHLDYKVEPYDDFNKLDPQNYLSDYLIRQLKALPLVDTIVADPHKTGYIQYPAGAILYRNGKFKDVLSYRGSYIMESSEQNINTGVYCIEGSRPGAAAAAVYLAHSVVRTSKSGYGMILKNSMLNSKIFYLHLVWLASSNDGFIVTTVNKPDEELLKKIKERIFREGEFIDTDEIAQDSELVKLLSNVGADLNVLAYTFNFRNKDGTINDDYDSFIAFNKKINDRFDYSPEQNLEEFDFVVSSTSFGPSYGTTAINLMKRCGIDKFPDDFEVPLVRSAIMDIFSSQSIKNSVFTKIMNILKSELNRFSKEMTNY</sequence>
<dbReference type="VEuPathDB" id="AmoebaDB:DICPUDRAFT_54015"/>
<dbReference type="Proteomes" id="UP000001064">
    <property type="component" value="Unassembled WGS sequence"/>
</dbReference>
<name>F0ZF77_DICPU</name>
<evidence type="ECO:0000256" key="1">
    <source>
        <dbReference type="ARBA" id="ARBA00001933"/>
    </source>
</evidence>
<dbReference type="PANTHER" id="PTHR42735:SF14">
    <property type="entry name" value="PYRIDOXAL PHOSPHATE-DEPENDENT DECARBOXYLASE FAMILY PROTEIN"/>
    <property type="match status" value="1"/>
</dbReference>
<keyword evidence="6" id="KW-1185">Reference proteome</keyword>
<evidence type="ECO:0008006" key="7">
    <source>
        <dbReference type="Google" id="ProtNLM"/>
    </source>
</evidence>
<dbReference type="GeneID" id="10499853"/>
<evidence type="ECO:0000256" key="3">
    <source>
        <dbReference type="ARBA" id="ARBA00023239"/>
    </source>
</evidence>
<keyword evidence="3" id="KW-0456">Lyase</keyword>
<keyword evidence="2 4" id="KW-0663">Pyridoxal phosphate</keyword>
<protein>
    <recommendedName>
        <fullName evidence="7">Tyrosine decarboxylase</fullName>
    </recommendedName>
</protein>
<dbReference type="GO" id="GO:0016830">
    <property type="term" value="F:carbon-carbon lyase activity"/>
    <property type="evidence" value="ECO:0007669"/>
    <property type="project" value="InterPro"/>
</dbReference>
<evidence type="ECO:0000313" key="6">
    <source>
        <dbReference type="Proteomes" id="UP000001064"/>
    </source>
</evidence>
<dbReference type="InterPro" id="IPR002129">
    <property type="entry name" value="PyrdxlP-dep_de-COase"/>
</dbReference>
<dbReference type="GO" id="GO:0030170">
    <property type="term" value="F:pyridoxal phosphate binding"/>
    <property type="evidence" value="ECO:0007669"/>
    <property type="project" value="InterPro"/>
</dbReference>
<reference evidence="6" key="1">
    <citation type="journal article" date="2011" name="Genome Biol.">
        <title>Comparative genomics of the social amoebae Dictyostelium discoideum and Dictyostelium purpureum.</title>
        <authorList>
            <consortium name="US DOE Joint Genome Institute (JGI-PGF)"/>
            <person name="Sucgang R."/>
            <person name="Kuo A."/>
            <person name="Tian X."/>
            <person name="Salerno W."/>
            <person name="Parikh A."/>
            <person name="Feasley C.L."/>
            <person name="Dalin E."/>
            <person name="Tu H."/>
            <person name="Huang E."/>
            <person name="Barry K."/>
            <person name="Lindquist E."/>
            <person name="Shapiro H."/>
            <person name="Bruce D."/>
            <person name="Schmutz J."/>
            <person name="Salamov A."/>
            <person name="Fey P."/>
            <person name="Gaudet P."/>
            <person name="Anjard C."/>
            <person name="Babu M.M."/>
            <person name="Basu S."/>
            <person name="Bushmanova Y."/>
            <person name="van der Wel H."/>
            <person name="Katoh-Kurasawa M."/>
            <person name="Dinh C."/>
            <person name="Coutinho P.M."/>
            <person name="Saito T."/>
            <person name="Elias M."/>
            <person name="Schaap P."/>
            <person name="Kay R.R."/>
            <person name="Henrissat B."/>
            <person name="Eichinger L."/>
            <person name="Rivero F."/>
            <person name="Putnam N.H."/>
            <person name="West C.M."/>
            <person name="Loomis W.F."/>
            <person name="Chisholm R.L."/>
            <person name="Shaulsky G."/>
            <person name="Strassmann J.E."/>
            <person name="Queller D.C."/>
            <person name="Kuspa A."/>
            <person name="Grigoriev I.V."/>
        </authorList>
    </citation>
    <scope>NUCLEOTIDE SEQUENCE [LARGE SCALE GENOMIC DNA]</scope>
    <source>
        <strain evidence="6">QSDP1</strain>
    </source>
</reference>
<dbReference type="STRING" id="5786.F0ZF77"/>
<dbReference type="AlphaFoldDB" id="F0ZF77"/>
<comment type="cofactor">
    <cofactor evidence="1 4">
        <name>pyridoxal 5'-phosphate</name>
        <dbReference type="ChEBI" id="CHEBI:597326"/>
    </cofactor>
</comment>
<dbReference type="Gene3D" id="3.40.640.10">
    <property type="entry name" value="Type I PLP-dependent aspartate aminotransferase-like (Major domain)"/>
    <property type="match status" value="1"/>
</dbReference>
<dbReference type="eggNOG" id="ENOG502QUUV">
    <property type="taxonomic scope" value="Eukaryota"/>
</dbReference>
<dbReference type="SUPFAM" id="SSF53383">
    <property type="entry name" value="PLP-dependent transferases"/>
    <property type="match status" value="1"/>
</dbReference>
<dbReference type="KEGG" id="dpp:DICPUDRAFT_54015"/>
<evidence type="ECO:0000256" key="2">
    <source>
        <dbReference type="ARBA" id="ARBA00022898"/>
    </source>
</evidence>
<dbReference type="RefSeq" id="XP_003286057.1">
    <property type="nucleotide sequence ID" value="XM_003286009.1"/>
</dbReference>
<accession>F0ZF77</accession>
<dbReference type="InterPro" id="IPR015424">
    <property type="entry name" value="PyrdxlP-dep_Trfase"/>
</dbReference>
<organism evidence="5 6">
    <name type="scientific">Dictyostelium purpureum</name>
    <name type="common">Slime mold</name>
    <dbReference type="NCBI Taxonomy" id="5786"/>
    <lineage>
        <taxon>Eukaryota</taxon>
        <taxon>Amoebozoa</taxon>
        <taxon>Evosea</taxon>
        <taxon>Eumycetozoa</taxon>
        <taxon>Dictyostelia</taxon>
        <taxon>Dictyosteliales</taxon>
        <taxon>Dictyosteliaceae</taxon>
        <taxon>Dictyostelium</taxon>
    </lineage>
</organism>
<proteinExistence type="predicted"/>
<feature type="modified residue" description="N6-(pyridoxal phosphate)lysine" evidence="4">
    <location>
        <position position="388"/>
    </location>
</feature>
<dbReference type="EMBL" id="GL871000">
    <property type="protein sequence ID" value="EGC37404.1"/>
    <property type="molecule type" value="Genomic_DNA"/>
</dbReference>
<dbReference type="OrthoDB" id="2161780at2759"/>
<dbReference type="InParanoid" id="F0ZF77"/>
<evidence type="ECO:0000313" key="5">
    <source>
        <dbReference type="EMBL" id="EGC37404.1"/>
    </source>
</evidence>
<evidence type="ECO:0000256" key="4">
    <source>
        <dbReference type="PIRSR" id="PIRSR602129-50"/>
    </source>
</evidence>
<dbReference type="InterPro" id="IPR050477">
    <property type="entry name" value="GrpII_AminoAcid_Decarb"/>
</dbReference>
<dbReference type="InterPro" id="IPR015421">
    <property type="entry name" value="PyrdxlP-dep_Trfase_major"/>
</dbReference>
<dbReference type="PANTHER" id="PTHR42735">
    <property type="match status" value="1"/>
</dbReference>
<dbReference type="Pfam" id="PF00282">
    <property type="entry name" value="Pyridoxal_deC"/>
    <property type="match status" value="1"/>
</dbReference>
<gene>
    <name evidence="5" type="ORF">DICPUDRAFT_54015</name>
</gene>
<dbReference type="GO" id="GO:0019752">
    <property type="term" value="P:carboxylic acid metabolic process"/>
    <property type="evidence" value="ECO:0007669"/>
    <property type="project" value="InterPro"/>
</dbReference>